<sequence length="169" mass="18330">MSVQIFAAIPVLDHNIPVTISQEYVLAVLLESMDLFALKTVVSPVVERRTNVIASLGTAVAVVILDIGDTSVNINATKTVVGQITLVKRKTERVIPVIMDFTEQSVLSTAIEIVVMNGYVIVTVEFAISAFRVFTETTVQTTAAEIALGRTKAVSAMMERAKKDAFRDT</sequence>
<comment type="caution">
    <text evidence="1">The sequence shown here is derived from an EMBL/GenBank/DDBJ whole genome shotgun (WGS) entry which is preliminary data.</text>
</comment>
<proteinExistence type="predicted"/>
<name>A0AAV4GV24_9GAST</name>
<evidence type="ECO:0008006" key="3">
    <source>
        <dbReference type="Google" id="ProtNLM"/>
    </source>
</evidence>
<dbReference type="AlphaFoldDB" id="A0AAV4GV24"/>
<dbReference type="Proteomes" id="UP000762676">
    <property type="component" value="Unassembled WGS sequence"/>
</dbReference>
<accession>A0AAV4GV24</accession>
<evidence type="ECO:0000313" key="2">
    <source>
        <dbReference type="Proteomes" id="UP000762676"/>
    </source>
</evidence>
<reference evidence="1 2" key="1">
    <citation type="journal article" date="2021" name="Elife">
        <title>Chloroplast acquisition without the gene transfer in kleptoplastic sea slugs, Plakobranchus ocellatus.</title>
        <authorList>
            <person name="Maeda T."/>
            <person name="Takahashi S."/>
            <person name="Yoshida T."/>
            <person name="Shimamura S."/>
            <person name="Takaki Y."/>
            <person name="Nagai Y."/>
            <person name="Toyoda A."/>
            <person name="Suzuki Y."/>
            <person name="Arimoto A."/>
            <person name="Ishii H."/>
            <person name="Satoh N."/>
            <person name="Nishiyama T."/>
            <person name="Hasebe M."/>
            <person name="Maruyama T."/>
            <person name="Minagawa J."/>
            <person name="Obokata J."/>
            <person name="Shigenobu S."/>
        </authorList>
    </citation>
    <scope>NUCLEOTIDE SEQUENCE [LARGE SCALE GENOMIC DNA]</scope>
</reference>
<gene>
    <name evidence="1" type="ORF">ElyMa_000789600</name>
</gene>
<organism evidence="1 2">
    <name type="scientific">Elysia marginata</name>
    <dbReference type="NCBI Taxonomy" id="1093978"/>
    <lineage>
        <taxon>Eukaryota</taxon>
        <taxon>Metazoa</taxon>
        <taxon>Spiralia</taxon>
        <taxon>Lophotrochozoa</taxon>
        <taxon>Mollusca</taxon>
        <taxon>Gastropoda</taxon>
        <taxon>Heterobranchia</taxon>
        <taxon>Euthyneura</taxon>
        <taxon>Panpulmonata</taxon>
        <taxon>Sacoglossa</taxon>
        <taxon>Placobranchoidea</taxon>
        <taxon>Plakobranchidae</taxon>
        <taxon>Elysia</taxon>
    </lineage>
</organism>
<keyword evidence="2" id="KW-1185">Reference proteome</keyword>
<dbReference type="EMBL" id="BMAT01001619">
    <property type="protein sequence ID" value="GFR89252.1"/>
    <property type="molecule type" value="Genomic_DNA"/>
</dbReference>
<evidence type="ECO:0000313" key="1">
    <source>
        <dbReference type="EMBL" id="GFR89252.1"/>
    </source>
</evidence>
<protein>
    <recommendedName>
        <fullName evidence="3">Band 7 domain-containing protein</fullName>
    </recommendedName>
</protein>